<dbReference type="OrthoDB" id="6019542at2759"/>
<dbReference type="RefSeq" id="XP_066913310.1">
    <property type="nucleotide sequence ID" value="XM_067057209.1"/>
</dbReference>
<dbReference type="EnsemblMetazoa" id="CLYHEMT019415.1">
    <property type="protein sequence ID" value="CLYHEMP019415.1"/>
    <property type="gene ID" value="CLYHEMG019415"/>
</dbReference>
<evidence type="ECO:0000256" key="2">
    <source>
        <dbReference type="ARBA" id="ARBA00022692"/>
    </source>
</evidence>
<feature type="transmembrane region" description="Helical" evidence="5">
    <location>
        <begin position="318"/>
        <end position="339"/>
    </location>
</feature>
<name>A0A7M6DP53_9CNID</name>
<evidence type="ECO:0000313" key="6">
    <source>
        <dbReference type="EnsemblMetazoa" id="CLYHEMP019415.1"/>
    </source>
</evidence>
<feature type="transmembrane region" description="Helical" evidence="5">
    <location>
        <begin position="388"/>
        <end position="412"/>
    </location>
</feature>
<feature type="transmembrane region" description="Helical" evidence="5">
    <location>
        <begin position="107"/>
        <end position="126"/>
    </location>
</feature>
<dbReference type="Gene3D" id="1.20.1740.10">
    <property type="entry name" value="Amino acid/polyamine transporter I"/>
    <property type="match status" value="1"/>
</dbReference>
<feature type="transmembrane region" description="Helical" evidence="5">
    <location>
        <begin position="161"/>
        <end position="178"/>
    </location>
</feature>
<reference evidence="6" key="1">
    <citation type="submission" date="2021-01" db="UniProtKB">
        <authorList>
            <consortium name="EnsemblMetazoa"/>
        </authorList>
    </citation>
    <scope>IDENTIFICATION</scope>
</reference>
<dbReference type="InterPro" id="IPR050598">
    <property type="entry name" value="AminoAcid_Transporter"/>
</dbReference>
<dbReference type="PANTHER" id="PTHR11785">
    <property type="entry name" value="AMINO ACID TRANSPORTER"/>
    <property type="match status" value="1"/>
</dbReference>
<evidence type="ECO:0000313" key="7">
    <source>
        <dbReference type="Proteomes" id="UP000594262"/>
    </source>
</evidence>
<dbReference type="PIRSF" id="PIRSF006060">
    <property type="entry name" value="AA_transporter"/>
    <property type="match status" value="1"/>
</dbReference>
<dbReference type="PANTHER" id="PTHR11785:SF512">
    <property type="entry name" value="SOBREMESA, ISOFORM B"/>
    <property type="match status" value="1"/>
</dbReference>
<keyword evidence="4 5" id="KW-0472">Membrane</keyword>
<dbReference type="GO" id="GO:0016020">
    <property type="term" value="C:membrane"/>
    <property type="evidence" value="ECO:0007669"/>
    <property type="project" value="UniProtKB-SubCell"/>
</dbReference>
<keyword evidence="2 5" id="KW-0812">Transmembrane</keyword>
<dbReference type="GO" id="GO:0015179">
    <property type="term" value="F:L-amino acid transmembrane transporter activity"/>
    <property type="evidence" value="ECO:0007669"/>
    <property type="project" value="TreeGrafter"/>
</dbReference>
<feature type="transmembrane region" description="Helical" evidence="5">
    <location>
        <begin position="449"/>
        <end position="470"/>
    </location>
</feature>
<protein>
    <submittedName>
        <fullName evidence="6">Uncharacterized protein</fullName>
    </submittedName>
</protein>
<evidence type="ECO:0000256" key="1">
    <source>
        <dbReference type="ARBA" id="ARBA00004141"/>
    </source>
</evidence>
<feature type="transmembrane region" description="Helical" evidence="5">
    <location>
        <begin position="77"/>
        <end position="95"/>
    </location>
</feature>
<comment type="subcellular location">
    <subcellularLocation>
        <location evidence="1">Membrane</location>
        <topology evidence="1">Multi-pass membrane protein</topology>
    </subcellularLocation>
</comment>
<evidence type="ECO:0000256" key="4">
    <source>
        <dbReference type="ARBA" id="ARBA00023136"/>
    </source>
</evidence>
<organism evidence="6 7">
    <name type="scientific">Clytia hemisphaerica</name>
    <dbReference type="NCBI Taxonomy" id="252671"/>
    <lineage>
        <taxon>Eukaryota</taxon>
        <taxon>Metazoa</taxon>
        <taxon>Cnidaria</taxon>
        <taxon>Hydrozoa</taxon>
        <taxon>Hydroidolina</taxon>
        <taxon>Leptothecata</taxon>
        <taxon>Obeliida</taxon>
        <taxon>Clytiidae</taxon>
        <taxon>Clytia</taxon>
    </lineage>
</organism>
<evidence type="ECO:0000256" key="3">
    <source>
        <dbReference type="ARBA" id="ARBA00022989"/>
    </source>
</evidence>
<feature type="transmembrane region" description="Helical" evidence="5">
    <location>
        <begin position="424"/>
        <end position="443"/>
    </location>
</feature>
<dbReference type="GeneID" id="136800551"/>
<dbReference type="InterPro" id="IPR002293">
    <property type="entry name" value="AA/rel_permease1"/>
</dbReference>
<keyword evidence="3 5" id="KW-1133">Transmembrane helix</keyword>
<dbReference type="Proteomes" id="UP000594262">
    <property type="component" value="Unplaced"/>
</dbReference>
<feature type="transmembrane region" description="Helical" evidence="5">
    <location>
        <begin position="266"/>
        <end position="284"/>
    </location>
</feature>
<feature type="transmembrane region" description="Helical" evidence="5">
    <location>
        <begin position="190"/>
        <end position="211"/>
    </location>
</feature>
<keyword evidence="7" id="KW-1185">Reference proteome</keyword>
<feature type="transmembrane region" description="Helical" evidence="5">
    <location>
        <begin position="44"/>
        <end position="65"/>
    </location>
</feature>
<proteinExistence type="predicted"/>
<evidence type="ECO:0000256" key="5">
    <source>
        <dbReference type="SAM" id="Phobius"/>
    </source>
</evidence>
<dbReference type="AlphaFoldDB" id="A0A7M6DP53"/>
<sequence>MSTTTNDQVAIINNEPLFDCDPTDGDPAHCNSKPIKLQRKLGRLHGFSLIIGLILGSGVFVSPGLVAKDTSSTGMQLIMWVAGGIIALLGALCYCEIACMFKMAGGSYANIFNIYGSMAAFLTAWVNCLVIDPSSIAATALTIGTYVVKPFYETDSNGEKVAKLIAFGLIVLVFIINSSSAKVTNMIQRVLSVIQILSVAFVIIIGIWQLIENKTGNFNHPFSGTVFNKHSPLHFGIALFGALWSYDGWASMTSVVEELDNVEQNLVLTLITGIPFVIFCYIMANISFLAVLSHQQIGATDTVAIDFIDKVLGVKTSYLMMVLVALSAFGNLNGSFFTAPRTTMSAGREGHMPFIFSLLYHKNEQPIPASVLLMVVSSLMLLPETSNLNTLILLFSQAQWILYTASTIGVIILRYRRPDIDRPFKVFLGIPVFFSIIGVYLVIIPFFRYFWLSIGMFGFIALGMPIYLLCVKYLPSCCSNFMEICNMKFQVYFGFVPCSKET</sequence>
<dbReference type="Pfam" id="PF13520">
    <property type="entry name" value="AA_permease_2"/>
    <property type="match status" value="1"/>
</dbReference>
<accession>A0A7M6DP53</accession>